<protein>
    <submittedName>
        <fullName evidence="1">Uncharacterized protein</fullName>
    </submittedName>
</protein>
<name>A0A382E047_9ZZZZ</name>
<feature type="non-terminal residue" evidence="1">
    <location>
        <position position="1"/>
    </location>
</feature>
<reference evidence="1" key="1">
    <citation type="submission" date="2018-05" db="EMBL/GenBank/DDBJ databases">
        <authorList>
            <person name="Lanie J.A."/>
            <person name="Ng W.-L."/>
            <person name="Kazmierczak K.M."/>
            <person name="Andrzejewski T.M."/>
            <person name="Davidsen T.M."/>
            <person name="Wayne K.J."/>
            <person name="Tettelin H."/>
            <person name="Glass J.I."/>
            <person name="Rusch D."/>
            <person name="Podicherti R."/>
            <person name="Tsui H.-C.T."/>
            <person name="Winkler M.E."/>
        </authorList>
    </citation>
    <scope>NUCLEOTIDE SEQUENCE</scope>
</reference>
<accession>A0A382E047</accession>
<dbReference type="AlphaFoldDB" id="A0A382E047"/>
<sequence length="39" mass="4392">VRVRVIEIFAVDMIILEGTGICIKKEKSIISLIINVHLD</sequence>
<proteinExistence type="predicted"/>
<evidence type="ECO:0000313" key="1">
    <source>
        <dbReference type="EMBL" id="SVB43799.1"/>
    </source>
</evidence>
<dbReference type="EMBL" id="UINC01041901">
    <property type="protein sequence ID" value="SVB43799.1"/>
    <property type="molecule type" value="Genomic_DNA"/>
</dbReference>
<organism evidence="1">
    <name type="scientific">marine metagenome</name>
    <dbReference type="NCBI Taxonomy" id="408172"/>
    <lineage>
        <taxon>unclassified sequences</taxon>
        <taxon>metagenomes</taxon>
        <taxon>ecological metagenomes</taxon>
    </lineage>
</organism>
<gene>
    <name evidence="1" type="ORF">METZ01_LOCUS196653</name>
</gene>